<dbReference type="Proteomes" id="UP000001052">
    <property type="component" value="Chromosome"/>
</dbReference>
<gene>
    <name evidence="11" type="ordered locus">Dret_0580</name>
</gene>
<evidence type="ECO:0000313" key="11">
    <source>
        <dbReference type="EMBL" id="ACV67877.1"/>
    </source>
</evidence>
<keyword evidence="11" id="KW-0282">Flagellum</keyword>
<keyword evidence="7 10" id="KW-0283">Flagellar rotation</keyword>
<evidence type="ECO:0000256" key="6">
    <source>
        <dbReference type="ARBA" id="ARBA00022692"/>
    </source>
</evidence>
<dbReference type="InterPro" id="IPR005503">
    <property type="entry name" value="FliL"/>
</dbReference>
<dbReference type="KEGG" id="drt:Dret_0580"/>
<keyword evidence="12" id="KW-1185">Reference proteome</keyword>
<dbReference type="RefSeq" id="WP_015751035.1">
    <property type="nucleotide sequence ID" value="NC_013223.1"/>
</dbReference>
<accession>C8WYW1</accession>
<keyword evidence="11" id="KW-0969">Cilium</keyword>
<sequence length="169" mass="18838">MAKKDENAAKQGAKGDRKFKLLLIVASVFLLAAIGAGGYYIGTQWGSESEAAQENTPSSESVSFDSKGELGPLVEMDDFLVNIADGEQTRYLKASITVEATDKKSQDELNKRIPQIRDVIIFHLGTKTFDQVRDLQGKKQLRAELTKRLNGIVDQRLVQRIFFTEFVVQ</sequence>
<dbReference type="GO" id="GO:0005886">
    <property type="term" value="C:plasma membrane"/>
    <property type="evidence" value="ECO:0007669"/>
    <property type="project" value="UniProtKB-SubCell"/>
</dbReference>
<evidence type="ECO:0000256" key="7">
    <source>
        <dbReference type="ARBA" id="ARBA00022779"/>
    </source>
</evidence>
<dbReference type="eggNOG" id="COG1580">
    <property type="taxonomic scope" value="Bacteria"/>
</dbReference>
<reference evidence="12" key="1">
    <citation type="submission" date="2009-09" db="EMBL/GenBank/DDBJ databases">
        <title>The complete chromosome of Desulfohalobium retbaense DSM 5692.</title>
        <authorList>
            <consortium name="US DOE Joint Genome Institute (JGI-PGF)"/>
            <person name="Lucas S."/>
            <person name="Copeland A."/>
            <person name="Lapidus A."/>
            <person name="Glavina del Rio T."/>
            <person name="Dalin E."/>
            <person name="Tice H."/>
            <person name="Bruce D."/>
            <person name="Goodwin L."/>
            <person name="Pitluck S."/>
            <person name="Kyrpides N."/>
            <person name="Mavromatis K."/>
            <person name="Ivanova N."/>
            <person name="Mikhailova N."/>
            <person name="Munk A.C."/>
            <person name="Brettin T."/>
            <person name="Detter J.C."/>
            <person name="Han C."/>
            <person name="Tapia R."/>
            <person name="Larimer F."/>
            <person name="Land M."/>
            <person name="Hauser L."/>
            <person name="Markowitz V."/>
            <person name="Cheng J.-F."/>
            <person name="Hugenholtz P."/>
            <person name="Woyke T."/>
            <person name="Wu D."/>
            <person name="Spring S."/>
            <person name="Klenk H.-P."/>
            <person name="Eisen J.A."/>
        </authorList>
    </citation>
    <scope>NUCLEOTIDE SEQUENCE [LARGE SCALE GENOMIC DNA]</scope>
    <source>
        <strain evidence="12">DSM 5692</strain>
    </source>
</reference>
<evidence type="ECO:0000256" key="3">
    <source>
        <dbReference type="ARBA" id="ARBA00008281"/>
    </source>
</evidence>
<dbReference type="Pfam" id="PF03748">
    <property type="entry name" value="FliL"/>
    <property type="match status" value="1"/>
</dbReference>
<evidence type="ECO:0000256" key="8">
    <source>
        <dbReference type="ARBA" id="ARBA00022989"/>
    </source>
</evidence>
<keyword evidence="11" id="KW-0966">Cell projection</keyword>
<evidence type="ECO:0000256" key="9">
    <source>
        <dbReference type="ARBA" id="ARBA00023136"/>
    </source>
</evidence>
<feature type="transmembrane region" description="Helical" evidence="10">
    <location>
        <begin position="21"/>
        <end position="41"/>
    </location>
</feature>
<evidence type="ECO:0000256" key="2">
    <source>
        <dbReference type="ARBA" id="ARBA00004162"/>
    </source>
</evidence>
<comment type="similarity">
    <text evidence="3 10">Belongs to the FliL family.</text>
</comment>
<name>C8WYW1_DESRD</name>
<dbReference type="EMBL" id="CP001734">
    <property type="protein sequence ID" value="ACV67877.1"/>
    <property type="molecule type" value="Genomic_DNA"/>
</dbReference>
<comment type="subcellular location">
    <subcellularLocation>
        <location evidence="2">Cell membrane</location>
        <topology evidence="2">Single-pass membrane protein</topology>
    </subcellularLocation>
</comment>
<evidence type="ECO:0000256" key="4">
    <source>
        <dbReference type="ARBA" id="ARBA00022475"/>
    </source>
</evidence>
<keyword evidence="9 10" id="KW-0472">Membrane</keyword>
<dbReference type="HOGENOM" id="CLU_099018_2_2_7"/>
<dbReference type="GO" id="GO:0006935">
    <property type="term" value="P:chemotaxis"/>
    <property type="evidence" value="ECO:0007669"/>
    <property type="project" value="UniProtKB-KW"/>
</dbReference>
<organism evidence="11 12">
    <name type="scientific">Desulfohalobium retbaense (strain ATCC 49708 / DSM 5692 / JCM 16813 / HR100)</name>
    <dbReference type="NCBI Taxonomy" id="485915"/>
    <lineage>
        <taxon>Bacteria</taxon>
        <taxon>Pseudomonadati</taxon>
        <taxon>Thermodesulfobacteriota</taxon>
        <taxon>Desulfovibrionia</taxon>
        <taxon>Desulfovibrionales</taxon>
        <taxon>Desulfohalobiaceae</taxon>
        <taxon>Desulfohalobium</taxon>
    </lineage>
</organism>
<keyword evidence="6 10" id="KW-0812">Transmembrane</keyword>
<protein>
    <recommendedName>
        <fullName evidence="10">Flagellar protein FliL</fullName>
    </recommendedName>
</protein>
<evidence type="ECO:0000256" key="5">
    <source>
        <dbReference type="ARBA" id="ARBA00022500"/>
    </source>
</evidence>
<keyword evidence="4 10" id="KW-1003">Cell membrane</keyword>
<evidence type="ECO:0000256" key="1">
    <source>
        <dbReference type="ARBA" id="ARBA00002254"/>
    </source>
</evidence>
<dbReference type="AlphaFoldDB" id="C8WYW1"/>
<dbReference type="OrthoDB" id="9799777at2"/>
<comment type="function">
    <text evidence="1 10">Controls the rotational direction of flagella during chemotaxis.</text>
</comment>
<dbReference type="GO" id="GO:0071978">
    <property type="term" value="P:bacterial-type flagellum-dependent swarming motility"/>
    <property type="evidence" value="ECO:0007669"/>
    <property type="project" value="TreeGrafter"/>
</dbReference>
<proteinExistence type="inferred from homology"/>
<reference evidence="11 12" key="2">
    <citation type="journal article" date="2010" name="Stand. Genomic Sci.">
        <title>Complete genome sequence of Desulfohalobium retbaense type strain (HR(100)).</title>
        <authorList>
            <person name="Spring S."/>
            <person name="Nolan M."/>
            <person name="Lapidus A."/>
            <person name="Glavina Del Rio T."/>
            <person name="Copeland A."/>
            <person name="Tice H."/>
            <person name="Cheng J.F."/>
            <person name="Lucas S."/>
            <person name="Land M."/>
            <person name="Chen F."/>
            <person name="Bruce D."/>
            <person name="Goodwin L."/>
            <person name="Pitluck S."/>
            <person name="Ivanova N."/>
            <person name="Mavromatis K."/>
            <person name="Mikhailova N."/>
            <person name="Pati A."/>
            <person name="Chen A."/>
            <person name="Palaniappan K."/>
            <person name="Hauser L."/>
            <person name="Chang Y.J."/>
            <person name="Jeffries C.D."/>
            <person name="Munk C."/>
            <person name="Kiss H."/>
            <person name="Chain P."/>
            <person name="Han C."/>
            <person name="Brettin T."/>
            <person name="Detter J.C."/>
            <person name="Schuler E."/>
            <person name="Goker M."/>
            <person name="Rohde M."/>
            <person name="Bristow J."/>
            <person name="Eisen J.A."/>
            <person name="Markowitz V."/>
            <person name="Hugenholtz P."/>
            <person name="Kyrpides N.C."/>
            <person name="Klenk H.P."/>
        </authorList>
    </citation>
    <scope>NUCLEOTIDE SEQUENCE [LARGE SCALE GENOMIC DNA]</scope>
    <source>
        <strain evidence="11 12">DSM 5692</strain>
    </source>
</reference>
<dbReference type="GO" id="GO:0009425">
    <property type="term" value="C:bacterial-type flagellum basal body"/>
    <property type="evidence" value="ECO:0007669"/>
    <property type="project" value="InterPro"/>
</dbReference>
<evidence type="ECO:0000313" key="12">
    <source>
        <dbReference type="Proteomes" id="UP000001052"/>
    </source>
</evidence>
<keyword evidence="8 10" id="KW-1133">Transmembrane helix</keyword>
<keyword evidence="5 10" id="KW-0145">Chemotaxis</keyword>
<dbReference type="STRING" id="485915.Dret_0580"/>
<dbReference type="PANTHER" id="PTHR35091">
    <property type="entry name" value="FLAGELLAR PROTEIN FLIL"/>
    <property type="match status" value="1"/>
</dbReference>
<evidence type="ECO:0000256" key="10">
    <source>
        <dbReference type="RuleBase" id="RU364125"/>
    </source>
</evidence>
<dbReference type="PANTHER" id="PTHR35091:SF2">
    <property type="entry name" value="FLAGELLAR PROTEIN FLIL"/>
    <property type="match status" value="1"/>
</dbReference>